<accession>A0A831RYA5</accession>
<comment type="caution">
    <text evidence="4">The sequence shown here is derived from an EMBL/GenBank/DDBJ whole genome shotgun (WGS) entry which is preliminary data.</text>
</comment>
<protein>
    <recommendedName>
        <fullName evidence="5">ATPase</fullName>
    </recommendedName>
</protein>
<dbReference type="Gene3D" id="1.20.1690.10">
    <property type="entry name" value="V-type ATP synthase subunit C domain"/>
    <property type="match status" value="2"/>
</dbReference>
<evidence type="ECO:0000256" key="1">
    <source>
        <dbReference type="ARBA" id="ARBA00006709"/>
    </source>
</evidence>
<sequence length="353" mass="40245">MGSRISAYAYLNTRVSLMAEQLLHRKQREALLELPLSEMQPLLNQAGLPGLGEQLPESPADLEQVLASTLINESITLMRCMNSDERNFIRHWMRRLELINLKSILRTKFAGLQKISQEQDLLDLGELASLNQQVLINTDSVEEFLRQLKSSSYSNMASPARKAFEEHRSLFDVEATLDANYYAQLKRLAGALKDAHKEQVSQLLLSWLDKVNLVSLLRFRFVYGLSPPHAYFLLAPGGRLLSLNALQQLAQQNSLTEVMKQLPPALYQQLADTDNIAEIEQHMQQLVRTLANRILRKQRFNMARAYAYLYLREQQIQLIHAVLKGHLLGLSPELIQFCGDPLAHPALARREQP</sequence>
<dbReference type="InterPro" id="IPR050873">
    <property type="entry name" value="V-ATPase_V0D/AC39_subunit"/>
</dbReference>
<dbReference type="PANTHER" id="PTHR38682">
    <property type="entry name" value="V-TYPE ATP SYNTHASE SUBUNIT C"/>
    <property type="match status" value="1"/>
</dbReference>
<gene>
    <name evidence="4" type="ORF">ENJ12_11470</name>
</gene>
<comment type="similarity">
    <text evidence="1">Belongs to the V-ATPase V0D/AC39 subunit family.</text>
</comment>
<dbReference type="InterPro" id="IPR002843">
    <property type="entry name" value="ATPase_V0-cplx_csu/dsu"/>
</dbReference>
<dbReference type="AlphaFoldDB" id="A0A831RYA5"/>
<evidence type="ECO:0000256" key="2">
    <source>
        <dbReference type="ARBA" id="ARBA00022448"/>
    </source>
</evidence>
<evidence type="ECO:0000313" key="4">
    <source>
        <dbReference type="EMBL" id="HEC07467.1"/>
    </source>
</evidence>
<dbReference type="Proteomes" id="UP000886339">
    <property type="component" value="Unassembled WGS sequence"/>
</dbReference>
<keyword evidence="3" id="KW-0406">Ion transport</keyword>
<keyword evidence="2" id="KW-0813">Transport</keyword>
<organism evidence="4">
    <name type="scientific">Thiolapillus brandeum</name>
    <dbReference type="NCBI Taxonomy" id="1076588"/>
    <lineage>
        <taxon>Bacteria</taxon>
        <taxon>Pseudomonadati</taxon>
        <taxon>Pseudomonadota</taxon>
        <taxon>Gammaproteobacteria</taxon>
        <taxon>Chromatiales</taxon>
        <taxon>Sedimenticolaceae</taxon>
        <taxon>Thiolapillus</taxon>
    </lineage>
</organism>
<dbReference type="Gene3D" id="1.10.132.50">
    <property type="entry name" value="ATP synthase (C/AC39) subunit, domain 3"/>
    <property type="match status" value="1"/>
</dbReference>
<reference evidence="4" key="1">
    <citation type="journal article" date="2020" name="mSystems">
        <title>Genome- and Community-Level Interaction Insights into Carbon Utilization and Element Cycling Functions of Hydrothermarchaeota in Hydrothermal Sediment.</title>
        <authorList>
            <person name="Zhou Z."/>
            <person name="Liu Y."/>
            <person name="Xu W."/>
            <person name="Pan J."/>
            <person name="Luo Z.H."/>
            <person name="Li M."/>
        </authorList>
    </citation>
    <scope>NUCLEOTIDE SEQUENCE [LARGE SCALE GENOMIC DNA]</scope>
    <source>
        <strain evidence="4">HyVt-458</strain>
    </source>
</reference>
<dbReference type="PANTHER" id="PTHR38682:SF1">
    <property type="entry name" value="V-TYPE ATP SYNTHASE SUBUNIT C"/>
    <property type="match status" value="1"/>
</dbReference>
<evidence type="ECO:0008006" key="5">
    <source>
        <dbReference type="Google" id="ProtNLM"/>
    </source>
</evidence>
<dbReference type="EMBL" id="DRLF01000395">
    <property type="protein sequence ID" value="HEC07467.1"/>
    <property type="molecule type" value="Genomic_DNA"/>
</dbReference>
<dbReference type="InterPro" id="IPR044911">
    <property type="entry name" value="V-type_ATPase_csu/dsu_dom_3"/>
</dbReference>
<dbReference type="GO" id="GO:0046961">
    <property type="term" value="F:proton-transporting ATPase activity, rotational mechanism"/>
    <property type="evidence" value="ECO:0007669"/>
    <property type="project" value="InterPro"/>
</dbReference>
<dbReference type="InterPro" id="IPR036079">
    <property type="entry name" value="ATPase_csu/dsu_sf"/>
</dbReference>
<name>A0A831RYA5_9GAMM</name>
<dbReference type="Pfam" id="PF01992">
    <property type="entry name" value="vATP-synt_AC39"/>
    <property type="match status" value="1"/>
</dbReference>
<dbReference type="InterPro" id="IPR035067">
    <property type="entry name" value="V-type_ATPase_csu/dsu"/>
</dbReference>
<evidence type="ECO:0000256" key="3">
    <source>
        <dbReference type="ARBA" id="ARBA00023065"/>
    </source>
</evidence>
<proteinExistence type="inferred from homology"/>
<dbReference type="SUPFAM" id="SSF103486">
    <property type="entry name" value="V-type ATP synthase subunit C"/>
    <property type="match status" value="1"/>
</dbReference>